<dbReference type="PROSITE" id="PS50961">
    <property type="entry name" value="HTH_LA"/>
    <property type="match status" value="1"/>
</dbReference>
<feature type="domain" description="HTH La-type RNA-binding" evidence="3">
    <location>
        <begin position="1"/>
        <end position="104"/>
    </location>
</feature>
<evidence type="ECO:0000256" key="1">
    <source>
        <dbReference type="ARBA" id="ARBA00022884"/>
    </source>
</evidence>
<dbReference type="EMBL" id="JBBWWQ010000003">
    <property type="protein sequence ID" value="KAK8950910.1"/>
    <property type="molecule type" value="Genomic_DNA"/>
</dbReference>
<dbReference type="SUPFAM" id="SSF46785">
    <property type="entry name" value="Winged helix' DNA-binding domain"/>
    <property type="match status" value="1"/>
</dbReference>
<organism evidence="4 5">
    <name type="scientific">Platanthera zijinensis</name>
    <dbReference type="NCBI Taxonomy" id="2320716"/>
    <lineage>
        <taxon>Eukaryota</taxon>
        <taxon>Viridiplantae</taxon>
        <taxon>Streptophyta</taxon>
        <taxon>Embryophyta</taxon>
        <taxon>Tracheophyta</taxon>
        <taxon>Spermatophyta</taxon>
        <taxon>Magnoliopsida</taxon>
        <taxon>Liliopsida</taxon>
        <taxon>Asparagales</taxon>
        <taxon>Orchidaceae</taxon>
        <taxon>Orchidoideae</taxon>
        <taxon>Orchideae</taxon>
        <taxon>Orchidinae</taxon>
        <taxon>Platanthera</taxon>
    </lineage>
</organism>
<sequence>MLLRCTDVDGEEKYPVAFTYHKGIFLSGAVLSDFIPSLTTVREQIQQPLSIFAVPISVVASFKKIKALVHNNLLLANALKTSSKLIISEDGKKVRRTQPFTESDVEELQERRMAGDENGFHDLAEQFCRREEEDEADSFN</sequence>
<protein>
    <recommendedName>
        <fullName evidence="3">HTH La-type RNA-binding domain-containing protein</fullName>
    </recommendedName>
</protein>
<dbReference type="PANTHER" id="PTHR22792:SF66">
    <property type="entry name" value="LA-RELATED PROTEIN 6B"/>
    <property type="match status" value="1"/>
</dbReference>
<dbReference type="InterPro" id="IPR006630">
    <property type="entry name" value="La_HTH"/>
</dbReference>
<proteinExistence type="predicted"/>
<accession>A0AAP0BUP2</accession>
<dbReference type="InterPro" id="IPR045180">
    <property type="entry name" value="La_dom_prot"/>
</dbReference>
<dbReference type="AlphaFoldDB" id="A0AAP0BUP2"/>
<keyword evidence="5" id="KW-1185">Reference proteome</keyword>
<name>A0AAP0BUP2_9ASPA</name>
<keyword evidence="1 2" id="KW-0694">RNA-binding</keyword>
<reference evidence="4 5" key="1">
    <citation type="journal article" date="2022" name="Nat. Plants">
        <title>Genomes of leafy and leafless Platanthera orchids illuminate the evolution of mycoheterotrophy.</title>
        <authorList>
            <person name="Li M.H."/>
            <person name="Liu K.W."/>
            <person name="Li Z."/>
            <person name="Lu H.C."/>
            <person name="Ye Q.L."/>
            <person name="Zhang D."/>
            <person name="Wang J.Y."/>
            <person name="Li Y.F."/>
            <person name="Zhong Z.M."/>
            <person name="Liu X."/>
            <person name="Yu X."/>
            <person name="Liu D.K."/>
            <person name="Tu X.D."/>
            <person name="Liu B."/>
            <person name="Hao Y."/>
            <person name="Liao X.Y."/>
            <person name="Jiang Y.T."/>
            <person name="Sun W.H."/>
            <person name="Chen J."/>
            <person name="Chen Y.Q."/>
            <person name="Ai Y."/>
            <person name="Zhai J.W."/>
            <person name="Wu S.S."/>
            <person name="Zhou Z."/>
            <person name="Hsiao Y.Y."/>
            <person name="Wu W.L."/>
            <person name="Chen Y.Y."/>
            <person name="Lin Y.F."/>
            <person name="Hsu J.L."/>
            <person name="Li C.Y."/>
            <person name="Wang Z.W."/>
            <person name="Zhao X."/>
            <person name="Zhong W.Y."/>
            <person name="Ma X.K."/>
            <person name="Ma L."/>
            <person name="Huang J."/>
            <person name="Chen G.Z."/>
            <person name="Huang M.Z."/>
            <person name="Huang L."/>
            <person name="Peng D.H."/>
            <person name="Luo Y.B."/>
            <person name="Zou S.Q."/>
            <person name="Chen S.P."/>
            <person name="Lan S."/>
            <person name="Tsai W.C."/>
            <person name="Van de Peer Y."/>
            <person name="Liu Z.J."/>
        </authorList>
    </citation>
    <scope>NUCLEOTIDE SEQUENCE [LARGE SCALE GENOMIC DNA]</scope>
    <source>
        <strain evidence="4">Lor287</strain>
    </source>
</reference>
<gene>
    <name evidence="4" type="ORF">KSP39_PZI003925</name>
</gene>
<evidence type="ECO:0000256" key="2">
    <source>
        <dbReference type="PROSITE-ProRule" id="PRU00332"/>
    </source>
</evidence>
<evidence type="ECO:0000313" key="5">
    <source>
        <dbReference type="Proteomes" id="UP001418222"/>
    </source>
</evidence>
<dbReference type="Proteomes" id="UP001418222">
    <property type="component" value="Unassembled WGS sequence"/>
</dbReference>
<dbReference type="GO" id="GO:0003729">
    <property type="term" value="F:mRNA binding"/>
    <property type="evidence" value="ECO:0007669"/>
    <property type="project" value="TreeGrafter"/>
</dbReference>
<evidence type="ECO:0000313" key="4">
    <source>
        <dbReference type="EMBL" id="KAK8950910.1"/>
    </source>
</evidence>
<dbReference type="Gene3D" id="1.10.10.10">
    <property type="entry name" value="Winged helix-like DNA-binding domain superfamily/Winged helix DNA-binding domain"/>
    <property type="match status" value="1"/>
</dbReference>
<dbReference type="SMART" id="SM00715">
    <property type="entry name" value="LA"/>
    <property type="match status" value="1"/>
</dbReference>
<comment type="caution">
    <text evidence="4">The sequence shown here is derived from an EMBL/GenBank/DDBJ whole genome shotgun (WGS) entry which is preliminary data.</text>
</comment>
<dbReference type="PANTHER" id="PTHR22792">
    <property type="entry name" value="LUPUS LA PROTEIN-RELATED"/>
    <property type="match status" value="1"/>
</dbReference>
<dbReference type="InterPro" id="IPR036388">
    <property type="entry name" value="WH-like_DNA-bd_sf"/>
</dbReference>
<dbReference type="GO" id="GO:0005634">
    <property type="term" value="C:nucleus"/>
    <property type="evidence" value="ECO:0007669"/>
    <property type="project" value="TreeGrafter"/>
</dbReference>
<dbReference type="InterPro" id="IPR036390">
    <property type="entry name" value="WH_DNA-bd_sf"/>
</dbReference>
<evidence type="ECO:0000259" key="3">
    <source>
        <dbReference type="PROSITE" id="PS50961"/>
    </source>
</evidence>